<dbReference type="GO" id="GO:0006952">
    <property type="term" value="P:defense response"/>
    <property type="evidence" value="ECO:0007669"/>
    <property type="project" value="UniProtKB-KW"/>
</dbReference>
<comment type="similarity">
    <text evidence="8">Belongs to the AP2/ERF transcription factor family. ERF subfamily.</text>
</comment>
<keyword evidence="5" id="KW-0010">Activator</keyword>
<dbReference type="Proteomes" id="UP001152561">
    <property type="component" value="Unassembled WGS sequence"/>
</dbReference>
<dbReference type="InterPro" id="IPR036955">
    <property type="entry name" value="AP2/ERF_dom_sf"/>
</dbReference>
<dbReference type="PROSITE" id="PS51032">
    <property type="entry name" value="AP2_ERF"/>
    <property type="match status" value="1"/>
</dbReference>
<comment type="subcellular location">
    <subcellularLocation>
        <location evidence="1">Nucleus</location>
    </subcellularLocation>
</comment>
<feature type="domain" description="AP2/ERF" evidence="10">
    <location>
        <begin position="25"/>
        <end position="82"/>
    </location>
</feature>
<dbReference type="SUPFAM" id="SSF54171">
    <property type="entry name" value="DNA-binding domain"/>
    <property type="match status" value="1"/>
</dbReference>
<dbReference type="OrthoDB" id="1918918at2759"/>
<evidence type="ECO:0000256" key="8">
    <source>
        <dbReference type="ARBA" id="ARBA00024343"/>
    </source>
</evidence>
<dbReference type="SMART" id="SM00380">
    <property type="entry name" value="AP2"/>
    <property type="match status" value="1"/>
</dbReference>
<dbReference type="GO" id="GO:0003700">
    <property type="term" value="F:DNA-binding transcription factor activity"/>
    <property type="evidence" value="ECO:0007669"/>
    <property type="project" value="InterPro"/>
</dbReference>
<dbReference type="EMBL" id="JAJAGQ010000004">
    <property type="protein sequence ID" value="KAJ8564569.1"/>
    <property type="molecule type" value="Genomic_DNA"/>
</dbReference>
<keyword evidence="2" id="KW-0611">Plant defense</keyword>
<evidence type="ECO:0000313" key="12">
    <source>
        <dbReference type="Proteomes" id="UP001152561"/>
    </source>
</evidence>
<dbReference type="GO" id="GO:0005634">
    <property type="term" value="C:nucleus"/>
    <property type="evidence" value="ECO:0007669"/>
    <property type="project" value="UniProtKB-SubCell"/>
</dbReference>
<organism evidence="11 12">
    <name type="scientific">Anisodus acutangulus</name>
    <dbReference type="NCBI Taxonomy" id="402998"/>
    <lineage>
        <taxon>Eukaryota</taxon>
        <taxon>Viridiplantae</taxon>
        <taxon>Streptophyta</taxon>
        <taxon>Embryophyta</taxon>
        <taxon>Tracheophyta</taxon>
        <taxon>Spermatophyta</taxon>
        <taxon>Magnoliopsida</taxon>
        <taxon>eudicotyledons</taxon>
        <taxon>Gunneridae</taxon>
        <taxon>Pentapetalae</taxon>
        <taxon>asterids</taxon>
        <taxon>lamiids</taxon>
        <taxon>Solanales</taxon>
        <taxon>Solanaceae</taxon>
        <taxon>Solanoideae</taxon>
        <taxon>Hyoscyameae</taxon>
        <taxon>Anisodus</taxon>
    </lineage>
</organism>
<keyword evidence="12" id="KW-1185">Reference proteome</keyword>
<evidence type="ECO:0000256" key="7">
    <source>
        <dbReference type="ARBA" id="ARBA00023242"/>
    </source>
</evidence>
<evidence type="ECO:0000256" key="9">
    <source>
        <dbReference type="SAM" id="MobiDB-lite"/>
    </source>
</evidence>
<evidence type="ECO:0000313" key="11">
    <source>
        <dbReference type="EMBL" id="KAJ8564569.1"/>
    </source>
</evidence>
<keyword evidence="4" id="KW-0238">DNA-binding</keyword>
<evidence type="ECO:0000256" key="4">
    <source>
        <dbReference type="ARBA" id="ARBA00023125"/>
    </source>
</evidence>
<evidence type="ECO:0000256" key="6">
    <source>
        <dbReference type="ARBA" id="ARBA00023163"/>
    </source>
</evidence>
<sequence>MVKPTKSSDLSSSSSFSSSSPSSQKYKGVRKRKWGKWVSEVRLPNSRERIWLGSYDTAEKAARAFDAAQFYLRGDAAKFNFPDNPPKIVNGRSMSAAEIQVAAARFANSDPEPRESISGHLDNSDLSSLSSSSCELLHAESPSISVSVSDVVIQTDGEMTLDSGIVDLFFSLDNANNEYDFGMFSGFNDLAGDFFIPPLPNIDPGEENHDGFSSQGSFLWNF</sequence>
<accession>A0A9Q1MMY0</accession>
<proteinExistence type="inferred from homology"/>
<dbReference type="CDD" id="cd00018">
    <property type="entry name" value="AP2"/>
    <property type="match status" value="1"/>
</dbReference>
<name>A0A9Q1MMY0_9SOLA</name>
<comment type="caution">
    <text evidence="11">The sequence shown here is derived from an EMBL/GenBank/DDBJ whole genome shotgun (WGS) entry which is preliminary data.</text>
</comment>
<evidence type="ECO:0000256" key="2">
    <source>
        <dbReference type="ARBA" id="ARBA00022821"/>
    </source>
</evidence>
<dbReference type="PANTHER" id="PTHR31985:SF215">
    <property type="entry name" value="OS02G0781300 PROTEIN"/>
    <property type="match status" value="1"/>
</dbReference>
<feature type="region of interest" description="Disordered" evidence="9">
    <location>
        <begin position="1"/>
        <end position="33"/>
    </location>
</feature>
<keyword evidence="6" id="KW-0804">Transcription</keyword>
<evidence type="ECO:0000256" key="1">
    <source>
        <dbReference type="ARBA" id="ARBA00004123"/>
    </source>
</evidence>
<protein>
    <recommendedName>
        <fullName evidence="10">AP2/ERF domain-containing protein</fullName>
    </recommendedName>
</protein>
<dbReference type="AlphaFoldDB" id="A0A9Q1MMY0"/>
<feature type="compositionally biased region" description="Low complexity" evidence="9">
    <location>
        <begin position="7"/>
        <end position="23"/>
    </location>
</feature>
<dbReference type="GO" id="GO:0003677">
    <property type="term" value="F:DNA binding"/>
    <property type="evidence" value="ECO:0007669"/>
    <property type="project" value="UniProtKB-KW"/>
</dbReference>
<keyword evidence="3" id="KW-0805">Transcription regulation</keyword>
<keyword evidence="7" id="KW-0539">Nucleus</keyword>
<dbReference type="Gene3D" id="3.30.730.10">
    <property type="entry name" value="AP2/ERF domain"/>
    <property type="match status" value="1"/>
</dbReference>
<dbReference type="InterPro" id="IPR051032">
    <property type="entry name" value="AP2/ERF_TF_ERF_subfamily"/>
</dbReference>
<dbReference type="PRINTS" id="PR00367">
    <property type="entry name" value="ETHRSPELEMNT"/>
</dbReference>
<dbReference type="PANTHER" id="PTHR31985">
    <property type="entry name" value="ETHYLENE-RESPONSIVE TRANSCRIPTION FACTOR ERF042-RELATED"/>
    <property type="match status" value="1"/>
</dbReference>
<dbReference type="FunFam" id="3.30.730.10:FF:000001">
    <property type="entry name" value="Ethylene-responsive transcription factor 2"/>
    <property type="match status" value="1"/>
</dbReference>
<dbReference type="InterPro" id="IPR016177">
    <property type="entry name" value="DNA-bd_dom_sf"/>
</dbReference>
<evidence type="ECO:0000256" key="5">
    <source>
        <dbReference type="ARBA" id="ARBA00023159"/>
    </source>
</evidence>
<gene>
    <name evidence="11" type="ORF">K7X08_001029</name>
</gene>
<reference evidence="12" key="1">
    <citation type="journal article" date="2023" name="Proc. Natl. Acad. Sci. U.S.A.">
        <title>Genomic and structural basis for evolution of tropane alkaloid biosynthesis.</title>
        <authorList>
            <person name="Wanga Y.-J."/>
            <person name="Taina T."/>
            <person name="Yua J.-Y."/>
            <person name="Lia J."/>
            <person name="Xua B."/>
            <person name="Chenc J."/>
            <person name="D'Auriad J.C."/>
            <person name="Huanga J.-P."/>
            <person name="Huanga S.-X."/>
        </authorList>
    </citation>
    <scope>NUCLEOTIDE SEQUENCE [LARGE SCALE GENOMIC DNA]</scope>
    <source>
        <strain evidence="12">cv. KIB-2019</strain>
    </source>
</reference>
<dbReference type="Pfam" id="PF00847">
    <property type="entry name" value="AP2"/>
    <property type="match status" value="1"/>
</dbReference>
<evidence type="ECO:0000259" key="10">
    <source>
        <dbReference type="PROSITE" id="PS51032"/>
    </source>
</evidence>
<evidence type="ECO:0000256" key="3">
    <source>
        <dbReference type="ARBA" id="ARBA00023015"/>
    </source>
</evidence>
<dbReference type="InterPro" id="IPR001471">
    <property type="entry name" value="AP2/ERF_dom"/>
</dbReference>